<proteinExistence type="predicted"/>
<comment type="caution">
    <text evidence="1">The sequence shown here is derived from an EMBL/GenBank/DDBJ whole genome shotgun (WGS) entry which is preliminary data.</text>
</comment>
<dbReference type="EMBL" id="JBFXLU010000263">
    <property type="protein sequence ID" value="KAL2832300.1"/>
    <property type="molecule type" value="Genomic_DNA"/>
</dbReference>
<name>A0ABR4IWZ8_9EURO</name>
<accession>A0ABR4IWZ8</accession>
<gene>
    <name evidence="1" type="ORF">BJY01DRAFT_225978</name>
</gene>
<dbReference type="PANTHER" id="PTHR38790">
    <property type="entry name" value="2EXR DOMAIN-CONTAINING PROTEIN-RELATED"/>
    <property type="match status" value="1"/>
</dbReference>
<organism evidence="1 2">
    <name type="scientific">Aspergillus pseudoustus</name>
    <dbReference type="NCBI Taxonomy" id="1810923"/>
    <lineage>
        <taxon>Eukaryota</taxon>
        <taxon>Fungi</taxon>
        <taxon>Dikarya</taxon>
        <taxon>Ascomycota</taxon>
        <taxon>Pezizomycotina</taxon>
        <taxon>Eurotiomycetes</taxon>
        <taxon>Eurotiomycetidae</taxon>
        <taxon>Eurotiales</taxon>
        <taxon>Aspergillaceae</taxon>
        <taxon>Aspergillus</taxon>
        <taxon>Aspergillus subgen. Nidulantes</taxon>
    </lineage>
</organism>
<keyword evidence="2" id="KW-1185">Reference proteome</keyword>
<reference evidence="1 2" key="1">
    <citation type="submission" date="2024-07" db="EMBL/GenBank/DDBJ databases">
        <title>Section-level genome sequencing and comparative genomics of Aspergillus sections Usti and Cavernicolus.</title>
        <authorList>
            <consortium name="Lawrence Berkeley National Laboratory"/>
            <person name="Nybo J.L."/>
            <person name="Vesth T.C."/>
            <person name="Theobald S."/>
            <person name="Frisvad J.C."/>
            <person name="Larsen T.O."/>
            <person name="Kjaerboelling I."/>
            <person name="Rothschild-Mancinelli K."/>
            <person name="Lyhne E.K."/>
            <person name="Kogle M.E."/>
            <person name="Barry K."/>
            <person name="Clum A."/>
            <person name="Na H."/>
            <person name="Ledsgaard L."/>
            <person name="Lin J."/>
            <person name="Lipzen A."/>
            <person name="Kuo A."/>
            <person name="Riley R."/>
            <person name="Mondo S."/>
            <person name="Labutti K."/>
            <person name="Haridas S."/>
            <person name="Pangalinan J."/>
            <person name="Salamov A.A."/>
            <person name="Simmons B.A."/>
            <person name="Magnuson J.K."/>
            <person name="Chen J."/>
            <person name="Drula E."/>
            <person name="Henrissat B."/>
            <person name="Wiebenga A."/>
            <person name="Lubbers R.J."/>
            <person name="Gomes A.C."/>
            <person name="Makela M.R."/>
            <person name="Stajich J."/>
            <person name="Grigoriev I.V."/>
            <person name="Mortensen U.H."/>
            <person name="De Vries R.P."/>
            <person name="Baker S.E."/>
            <person name="Andersen M.R."/>
        </authorList>
    </citation>
    <scope>NUCLEOTIDE SEQUENCE [LARGE SCALE GENOMIC DNA]</scope>
    <source>
        <strain evidence="1 2">CBS 123904</strain>
    </source>
</reference>
<dbReference type="Proteomes" id="UP001610446">
    <property type="component" value="Unassembled WGS sequence"/>
</dbReference>
<sequence length="204" mass="23833">MLYRLCGPEKWPSLAGLACLCARRQNLGVLLVNRRIYDEAWPVFWAENTFAFESGRVLVDFLEELGDEKRARLRSIALLEPSEDGLDLEEEELSECWVLLKQCSGLRELELDSGLLDRLEFVLEMRTLAVKQVQFTERAKKMGFDSYDQGYRERKMTPWLAYRRAYTDPLAELLTASMTQELADEERLRRAFELRVRLRSLVDS</sequence>
<evidence type="ECO:0000313" key="2">
    <source>
        <dbReference type="Proteomes" id="UP001610446"/>
    </source>
</evidence>
<evidence type="ECO:0000313" key="1">
    <source>
        <dbReference type="EMBL" id="KAL2832300.1"/>
    </source>
</evidence>
<dbReference type="PANTHER" id="PTHR38790:SF4">
    <property type="entry name" value="2EXR DOMAIN-CONTAINING PROTEIN"/>
    <property type="match status" value="1"/>
</dbReference>
<protein>
    <submittedName>
        <fullName evidence="1">Uncharacterized protein</fullName>
    </submittedName>
</protein>